<gene>
    <name evidence="1" type="ORF">AVDCRST_MAG74-3804</name>
</gene>
<sequence length="267" mass="31034">MGNQLLEKHFSQMGARAKVFEIAAPTWRQRPGIDIGTDKSGEFFDIKIATEDGVSYEVVDLNKNLRHLLLMARRSTGKEKFLCGHDERHWFVCAVPGKSITKVENAMEALQPAFVRQQASRKTNRHKNRLARRNEAFVRQGEWFFVPFPELDFKIDFLNQIHKNEPISRGRGKAHFCAEVFRSRGESVMVCTRYPSGISMKRYNDIVKQNPKANRWNWRAMQINASVYARGKVRHPDHKTIHLDGWHQVFMNTENEAPGMRHVVFLD</sequence>
<dbReference type="AlphaFoldDB" id="A0A6J4Q6S4"/>
<proteinExistence type="predicted"/>
<organism evidence="1">
    <name type="scientific">uncultured Pyrinomonadaceae bacterium</name>
    <dbReference type="NCBI Taxonomy" id="2283094"/>
    <lineage>
        <taxon>Bacteria</taxon>
        <taxon>Pseudomonadati</taxon>
        <taxon>Acidobacteriota</taxon>
        <taxon>Blastocatellia</taxon>
        <taxon>Blastocatellales</taxon>
        <taxon>Pyrinomonadaceae</taxon>
        <taxon>environmental samples</taxon>
    </lineage>
</organism>
<accession>A0A6J4Q6S4</accession>
<reference evidence="1" key="1">
    <citation type="submission" date="2020-02" db="EMBL/GenBank/DDBJ databases">
        <authorList>
            <person name="Meier V. D."/>
        </authorList>
    </citation>
    <scope>NUCLEOTIDE SEQUENCE</scope>
    <source>
        <strain evidence="1">AVDCRST_MAG74</strain>
    </source>
</reference>
<evidence type="ECO:0000313" key="1">
    <source>
        <dbReference type="EMBL" id="CAA9432198.1"/>
    </source>
</evidence>
<name>A0A6J4Q6S4_9BACT</name>
<dbReference type="EMBL" id="CADCUR010000311">
    <property type="protein sequence ID" value="CAA9432198.1"/>
    <property type="molecule type" value="Genomic_DNA"/>
</dbReference>
<protein>
    <submittedName>
        <fullName evidence="1">Uncharacterized protein</fullName>
    </submittedName>
</protein>